<evidence type="ECO:0000256" key="2">
    <source>
        <dbReference type="ARBA" id="ARBA00022833"/>
    </source>
</evidence>
<dbReference type="SUPFAM" id="SSF53474">
    <property type="entry name" value="alpha/beta-Hydrolases"/>
    <property type="match status" value="1"/>
</dbReference>
<dbReference type="Pfam" id="PF12146">
    <property type="entry name" value="Hydrolase_4"/>
    <property type="match status" value="1"/>
</dbReference>
<evidence type="ECO:0000313" key="5">
    <source>
        <dbReference type="EMBL" id="EST06930.1"/>
    </source>
</evidence>
<evidence type="ECO:0008006" key="7">
    <source>
        <dbReference type="Google" id="ProtNLM"/>
    </source>
</evidence>
<dbReference type="PANTHER" id="PTHR42742:SF3">
    <property type="entry name" value="FRUCTOKINASE"/>
    <property type="match status" value="1"/>
</dbReference>
<proteinExistence type="predicted"/>
<dbReference type="GO" id="GO:0046872">
    <property type="term" value="F:metal ion binding"/>
    <property type="evidence" value="ECO:0007669"/>
    <property type="project" value="UniProtKB-KW"/>
</dbReference>
<evidence type="ECO:0000313" key="6">
    <source>
        <dbReference type="Proteomes" id="UP000019377"/>
    </source>
</evidence>
<dbReference type="CDD" id="cd07010">
    <property type="entry name" value="cupin_PMI_type_I_N_bac"/>
    <property type="match status" value="1"/>
</dbReference>
<dbReference type="eggNOG" id="KOG4667">
    <property type="taxonomic scope" value="Eukaryota"/>
</dbReference>
<keyword evidence="6" id="KW-1185">Reference proteome</keyword>
<keyword evidence="2" id="KW-0862">Zinc</keyword>
<dbReference type="Proteomes" id="UP000019377">
    <property type="component" value="Unassembled WGS sequence"/>
</dbReference>
<evidence type="ECO:0000259" key="4">
    <source>
        <dbReference type="Pfam" id="PF12146"/>
    </source>
</evidence>
<name>V5EP92_KALBG</name>
<evidence type="ECO:0000256" key="1">
    <source>
        <dbReference type="ARBA" id="ARBA00022723"/>
    </source>
</evidence>
<dbReference type="EMBL" id="KI545866">
    <property type="protein sequence ID" value="EST06930.1"/>
    <property type="molecule type" value="Genomic_DNA"/>
</dbReference>
<dbReference type="Gene3D" id="3.40.50.1820">
    <property type="entry name" value="alpha/beta hydrolase"/>
    <property type="match status" value="1"/>
</dbReference>
<dbReference type="InterPro" id="IPR001375">
    <property type="entry name" value="Peptidase_S9_cat"/>
</dbReference>
<dbReference type="InterPro" id="IPR029058">
    <property type="entry name" value="AB_hydrolase_fold"/>
</dbReference>
<dbReference type="OrthoDB" id="9988524at2759"/>
<dbReference type="HOGENOM" id="CLU_373021_0_0_1"/>
<dbReference type="SUPFAM" id="SSF51182">
    <property type="entry name" value="RmlC-like cupins"/>
    <property type="match status" value="1"/>
</dbReference>
<dbReference type="PANTHER" id="PTHR42742">
    <property type="entry name" value="TRANSCRIPTIONAL REPRESSOR MPRA"/>
    <property type="match status" value="1"/>
</dbReference>
<reference evidence="6" key="1">
    <citation type="journal article" date="2013" name="Genome Announc.">
        <title>Draft genome sequence of Pseudozyma brasiliensis sp. nov. strain GHG001, a high producer of endo-1,4-xylanase isolated from an insect pest of sugarcane.</title>
        <authorList>
            <person name="Oliveira J.V.D.C."/>
            <person name="dos Santos R.A.C."/>
            <person name="Borges T.A."/>
            <person name="Riano-Pachon D.M."/>
            <person name="Goldman G.H."/>
        </authorList>
    </citation>
    <scope>NUCLEOTIDE SEQUENCE [LARGE SCALE GENOMIC DNA]</scope>
    <source>
        <strain evidence="6">GHG001</strain>
    </source>
</reference>
<keyword evidence="1" id="KW-0479">Metal-binding</keyword>
<dbReference type="GO" id="GO:0008236">
    <property type="term" value="F:serine-type peptidase activity"/>
    <property type="evidence" value="ECO:0007669"/>
    <property type="project" value="InterPro"/>
</dbReference>
<dbReference type="AlphaFoldDB" id="V5EP92"/>
<organism evidence="5 6">
    <name type="scientific">Kalmanozyma brasiliensis (strain GHG001)</name>
    <name type="common">Yeast</name>
    <name type="synonym">Pseudozyma brasiliensis</name>
    <dbReference type="NCBI Taxonomy" id="1365824"/>
    <lineage>
        <taxon>Eukaryota</taxon>
        <taxon>Fungi</taxon>
        <taxon>Dikarya</taxon>
        <taxon>Basidiomycota</taxon>
        <taxon>Ustilaginomycotina</taxon>
        <taxon>Ustilaginomycetes</taxon>
        <taxon>Ustilaginales</taxon>
        <taxon>Ustilaginaceae</taxon>
        <taxon>Kalmanozyma</taxon>
    </lineage>
</organism>
<dbReference type="Gene3D" id="2.60.120.10">
    <property type="entry name" value="Jelly Rolls"/>
    <property type="match status" value="1"/>
</dbReference>
<sequence>MPGESNDVLGQASKLTGPIQLPSHQLPERFYLGGPRIASFRGEASKSQREPEDWVASTTCCAGHDTLGLTRLSETDTLLVDEIKNDPASWLGPAHVGKYGNDTKLLIKLLDAGQRLPIHAHPHVDWAKLHVNRNHGKAEAWHILTPGEVYLGLKEGVSEAEMLKMVDAQEIETMLAMMHRVEVQEGDTVYVPPGLLHAIGEGILLVEVQEPEDMSILLEWRDFKLDGKKDGHLGLGFEKAMTAVDVSTLTEEQLSLLVVRAQGRKSSNLLAQSALEYFRMDRFEQDAEVDASFQVIVVLKGSVEIKVGGGSSKATELKSGSTTLAGVDLVGVLHRKPSSSSNAPKRIALILHGLLAHKNQCYHRALAQALPIDSYRFDFRGNGDSKGDWTMGDLSNDVKDLSSVINHLHHQHGYTVDLIVGHSRGSMISWMYLARSTDELKSDLGEAAYVPNLIVVSGRYHMEKVLQTYGRFQQGFDKDGFYRWQITSAGQKREYVVWPHDLQQMSEFKTPAPLIAQLNTKTDVLVLHGTADQIVHEEDAHSYFGALESDKQRRPGSHRLQLVEGADHMYRGRTQPVVDYICGWYGERFNKNGTTTRSLSLEYKHATHGRAIEDDALKAILVNQAMTIPEYREVVKALTESGQLTDYYTLASALQKKGREVRSK</sequence>
<dbReference type="InterPro" id="IPR011051">
    <property type="entry name" value="RmlC_Cupin_sf"/>
</dbReference>
<dbReference type="GO" id="GO:0006508">
    <property type="term" value="P:proteolysis"/>
    <property type="evidence" value="ECO:0007669"/>
    <property type="project" value="InterPro"/>
</dbReference>
<dbReference type="InterPro" id="IPR014710">
    <property type="entry name" value="RmlC-like_jellyroll"/>
</dbReference>
<evidence type="ECO:0000259" key="3">
    <source>
        <dbReference type="Pfam" id="PF00326"/>
    </source>
</evidence>
<accession>V5EP92</accession>
<dbReference type="STRING" id="1365824.V5EP92"/>
<feature type="domain" description="Serine aminopeptidase S33" evidence="4">
    <location>
        <begin position="343"/>
        <end position="441"/>
    </location>
</feature>
<dbReference type="Pfam" id="PF00326">
    <property type="entry name" value="Peptidase_S9"/>
    <property type="match status" value="1"/>
</dbReference>
<gene>
    <name evidence="5" type="ORF">PSEUBRA_SCAF23g05178</name>
</gene>
<dbReference type="InterPro" id="IPR051804">
    <property type="entry name" value="Carb_Metab_Reg_Kinase/Isom"/>
</dbReference>
<feature type="domain" description="Peptidase S9 prolyl oligopeptidase catalytic" evidence="3">
    <location>
        <begin position="462"/>
        <end position="584"/>
    </location>
</feature>
<dbReference type="InterPro" id="IPR022742">
    <property type="entry name" value="Hydrolase_4"/>
</dbReference>
<dbReference type="GeneID" id="27419315"/>
<protein>
    <recommendedName>
        <fullName evidence="7">Mannose-6-phosphate isomerase</fullName>
    </recommendedName>
</protein>